<evidence type="ECO:0000313" key="4">
    <source>
        <dbReference type="Proteomes" id="UP000011864"/>
    </source>
</evidence>
<feature type="region of interest" description="Disordered" evidence="1">
    <location>
        <begin position="465"/>
        <end position="487"/>
    </location>
</feature>
<keyword evidence="4" id="KW-1185">Reference proteome</keyword>
<dbReference type="PANTHER" id="PTHR44103">
    <property type="entry name" value="PROPROTEIN CONVERTASE P"/>
    <property type="match status" value="1"/>
</dbReference>
<dbReference type="EMBL" id="CP003837">
    <property type="protein sequence ID" value="AGH43471.1"/>
    <property type="molecule type" value="Genomic_DNA"/>
</dbReference>
<proteinExistence type="predicted"/>
<evidence type="ECO:0008006" key="5">
    <source>
        <dbReference type="Google" id="ProtNLM"/>
    </source>
</evidence>
<dbReference type="InterPro" id="IPR028994">
    <property type="entry name" value="Integrin_alpha_N"/>
</dbReference>
<organism evidence="3 4">
    <name type="scientific">Paraglaciecola psychrophila 170</name>
    <dbReference type="NCBI Taxonomy" id="1129794"/>
    <lineage>
        <taxon>Bacteria</taxon>
        <taxon>Pseudomonadati</taxon>
        <taxon>Pseudomonadota</taxon>
        <taxon>Gammaproteobacteria</taxon>
        <taxon>Alteromonadales</taxon>
        <taxon>Alteromonadaceae</taxon>
        <taxon>Paraglaciecola</taxon>
    </lineage>
</organism>
<gene>
    <name evidence="3" type="ORF">C427_1362</name>
</gene>
<dbReference type="PATRIC" id="fig|1129794.4.peg.1347"/>
<dbReference type="KEGG" id="gps:C427_1362"/>
<sequence length="517" mass="58026">MSHFFRHILLSGNRCLISLGLASLGLLTSPAYAKYTDIFTQHQIDLKFNVNQPVLIADLLPQAGAELVIVGVDDKQQRMLAIYFFDTQTNTYIQQDKINIADNVFAYDVGEAQQDGFQRLYLLDKSMVHRYVPAHLSHESTWVNGETVSSMYLSDKAESFREMDFIQDLNNDGLDDIILPHFEQLNLWLSDCCGDRHPQSLPIAARIEINQSSVSYDDQELYFQDMDLDGKTDLVTVEQGQLNVFTQNENMQFSLIPINIKIDQSIYAVDWWKMKGPSGQEMDQSDIQHRAVKAIDDFNSDGIPDIALQFTKSSGVLDKTIDFEFFYGALKEGKLSYSDQASTNITSEDTLSNLTFLDRDMDGRQEVSVSSFDIGISQIVGALLSGSIDQDVLIFSMNENNQFGKVPLVSQEVEITFSLSSGTRGQPLIKMIDINGDTFKDIVYSDGDELIRALLATPDQQKPYANRSLRQKLPMPKNPSNATTEDLNSDGKIDVVLHHGPADNSELLKRVIVLLAN</sequence>
<dbReference type="AlphaFoldDB" id="K7ACP3"/>
<dbReference type="OrthoDB" id="7054769at2"/>
<dbReference type="eggNOG" id="ENOG502Z9IU">
    <property type="taxonomic scope" value="Bacteria"/>
</dbReference>
<dbReference type="SUPFAM" id="SSF69318">
    <property type="entry name" value="Integrin alpha N-terminal domain"/>
    <property type="match status" value="2"/>
</dbReference>
<name>K7ACP3_9ALTE</name>
<dbReference type="PANTHER" id="PTHR44103:SF1">
    <property type="entry name" value="PROPROTEIN CONVERTASE P"/>
    <property type="match status" value="1"/>
</dbReference>
<keyword evidence="2" id="KW-0732">Signal</keyword>
<evidence type="ECO:0000256" key="1">
    <source>
        <dbReference type="SAM" id="MobiDB-lite"/>
    </source>
</evidence>
<feature type="chain" id="PRO_5003899038" description="VCBS repeat-containing protein" evidence="2">
    <location>
        <begin position="34"/>
        <end position="517"/>
    </location>
</feature>
<evidence type="ECO:0000313" key="3">
    <source>
        <dbReference type="EMBL" id="AGH43471.1"/>
    </source>
</evidence>
<protein>
    <recommendedName>
        <fullName evidence="5">VCBS repeat-containing protein</fullName>
    </recommendedName>
</protein>
<feature type="signal peptide" evidence="2">
    <location>
        <begin position="1"/>
        <end position="33"/>
    </location>
</feature>
<reference evidence="3 4" key="1">
    <citation type="journal article" date="2013" name="Genome Announc.">
        <title>Complete Genome Sequence of Glaciecola psychrophila Strain 170T.</title>
        <authorList>
            <person name="Yin J."/>
            <person name="Chen J."/>
            <person name="Liu G."/>
            <person name="Yu Y."/>
            <person name="Song L."/>
            <person name="Wang X."/>
            <person name="Qu X."/>
        </authorList>
    </citation>
    <scope>NUCLEOTIDE SEQUENCE [LARGE SCALE GENOMIC DNA]</scope>
    <source>
        <strain evidence="3 4">170</strain>
    </source>
</reference>
<dbReference type="HOGENOM" id="CLU_514707_0_0_6"/>
<dbReference type="Proteomes" id="UP000011864">
    <property type="component" value="Chromosome"/>
</dbReference>
<evidence type="ECO:0000256" key="2">
    <source>
        <dbReference type="SAM" id="SignalP"/>
    </source>
</evidence>
<dbReference type="RefSeq" id="WP_007639502.1">
    <property type="nucleotide sequence ID" value="NC_020514.1"/>
</dbReference>
<accession>K7ACP3</accession>